<proteinExistence type="predicted"/>
<reference evidence="1" key="1">
    <citation type="submission" date="2021-02" db="EMBL/GenBank/DDBJ databases">
        <authorList>
            <consortium name="DOE Joint Genome Institute"/>
            <person name="Ahrendt S."/>
            <person name="Looney B.P."/>
            <person name="Miyauchi S."/>
            <person name="Morin E."/>
            <person name="Drula E."/>
            <person name="Courty P.E."/>
            <person name="Chicoki N."/>
            <person name="Fauchery L."/>
            <person name="Kohler A."/>
            <person name="Kuo A."/>
            <person name="Labutti K."/>
            <person name="Pangilinan J."/>
            <person name="Lipzen A."/>
            <person name="Riley R."/>
            <person name="Andreopoulos W."/>
            <person name="He G."/>
            <person name="Johnson J."/>
            <person name="Barry K.W."/>
            <person name="Grigoriev I.V."/>
            <person name="Nagy L."/>
            <person name="Hibbett D."/>
            <person name="Henrissat B."/>
            <person name="Matheny P.B."/>
            <person name="Labbe J."/>
            <person name="Martin F."/>
        </authorList>
    </citation>
    <scope>NUCLEOTIDE SEQUENCE</scope>
    <source>
        <strain evidence="1">FP105234-sp</strain>
    </source>
</reference>
<evidence type="ECO:0000313" key="1">
    <source>
        <dbReference type="EMBL" id="KAI0040838.1"/>
    </source>
</evidence>
<accession>A0ACB8RBA3</accession>
<sequence>MHRTVWVLGTTLFARSLFDKLFYGAYHTSGAHTQPQWTDSSAPQTLPRSIGLSLHAIGRKAISTTVVGNLSDQVYRGCWAFQRGASVRPSCHPVRLACRNHQSRAVHCAASASGLAECSEGFSPSDLPSLNAASKAST</sequence>
<dbReference type="EMBL" id="MU276164">
    <property type="protein sequence ID" value="KAI0040838.1"/>
    <property type="molecule type" value="Genomic_DNA"/>
</dbReference>
<dbReference type="Proteomes" id="UP000814033">
    <property type="component" value="Unassembled WGS sequence"/>
</dbReference>
<protein>
    <submittedName>
        <fullName evidence="1">Uncharacterized protein</fullName>
    </submittedName>
</protein>
<organism evidence="1 2">
    <name type="scientific">Auriscalpium vulgare</name>
    <dbReference type="NCBI Taxonomy" id="40419"/>
    <lineage>
        <taxon>Eukaryota</taxon>
        <taxon>Fungi</taxon>
        <taxon>Dikarya</taxon>
        <taxon>Basidiomycota</taxon>
        <taxon>Agaricomycotina</taxon>
        <taxon>Agaricomycetes</taxon>
        <taxon>Russulales</taxon>
        <taxon>Auriscalpiaceae</taxon>
        <taxon>Auriscalpium</taxon>
    </lineage>
</organism>
<comment type="caution">
    <text evidence="1">The sequence shown here is derived from an EMBL/GenBank/DDBJ whole genome shotgun (WGS) entry which is preliminary data.</text>
</comment>
<name>A0ACB8RBA3_9AGAM</name>
<reference evidence="1" key="2">
    <citation type="journal article" date="2022" name="New Phytol.">
        <title>Evolutionary transition to the ectomycorrhizal habit in the genomes of a hyperdiverse lineage of mushroom-forming fungi.</title>
        <authorList>
            <person name="Looney B."/>
            <person name="Miyauchi S."/>
            <person name="Morin E."/>
            <person name="Drula E."/>
            <person name="Courty P.E."/>
            <person name="Kohler A."/>
            <person name="Kuo A."/>
            <person name="LaButti K."/>
            <person name="Pangilinan J."/>
            <person name="Lipzen A."/>
            <person name="Riley R."/>
            <person name="Andreopoulos W."/>
            <person name="He G."/>
            <person name="Johnson J."/>
            <person name="Nolan M."/>
            <person name="Tritt A."/>
            <person name="Barry K.W."/>
            <person name="Grigoriev I.V."/>
            <person name="Nagy L.G."/>
            <person name="Hibbett D."/>
            <person name="Henrissat B."/>
            <person name="Matheny P.B."/>
            <person name="Labbe J."/>
            <person name="Martin F.M."/>
        </authorList>
    </citation>
    <scope>NUCLEOTIDE SEQUENCE</scope>
    <source>
        <strain evidence="1">FP105234-sp</strain>
    </source>
</reference>
<gene>
    <name evidence="1" type="ORF">FA95DRAFT_812126</name>
</gene>
<keyword evidence="2" id="KW-1185">Reference proteome</keyword>
<evidence type="ECO:0000313" key="2">
    <source>
        <dbReference type="Proteomes" id="UP000814033"/>
    </source>
</evidence>